<name>A0ACC2FL95_DALPE</name>
<sequence>MAFHKGEPTPFLCTYRIYTSGVEVRSPVATFSGSPAHNAGIQWLRKFCEGDVTRTRRLTSATNKVCMALCTMERLLFAIKTSTILEGPWRLICWLWQTCVSMATENPNRLPGVSPVLTTGKRTSRLNARSAGTAQHRTSNRG</sequence>
<gene>
    <name evidence="1" type="ORF">DPEC_G00275640</name>
</gene>
<organism evidence="1 2">
    <name type="scientific">Dallia pectoralis</name>
    <name type="common">Alaska blackfish</name>
    <dbReference type="NCBI Taxonomy" id="75939"/>
    <lineage>
        <taxon>Eukaryota</taxon>
        <taxon>Metazoa</taxon>
        <taxon>Chordata</taxon>
        <taxon>Craniata</taxon>
        <taxon>Vertebrata</taxon>
        <taxon>Euteleostomi</taxon>
        <taxon>Actinopterygii</taxon>
        <taxon>Neopterygii</taxon>
        <taxon>Teleostei</taxon>
        <taxon>Protacanthopterygii</taxon>
        <taxon>Esociformes</taxon>
        <taxon>Umbridae</taxon>
        <taxon>Dallia</taxon>
    </lineage>
</organism>
<evidence type="ECO:0000313" key="1">
    <source>
        <dbReference type="EMBL" id="KAJ7992159.1"/>
    </source>
</evidence>
<dbReference type="EMBL" id="CM055752">
    <property type="protein sequence ID" value="KAJ7992159.1"/>
    <property type="molecule type" value="Genomic_DNA"/>
</dbReference>
<accession>A0ACC2FL95</accession>
<proteinExistence type="predicted"/>
<keyword evidence="2" id="KW-1185">Reference proteome</keyword>
<evidence type="ECO:0000313" key="2">
    <source>
        <dbReference type="Proteomes" id="UP001157502"/>
    </source>
</evidence>
<protein>
    <submittedName>
        <fullName evidence="1">Uncharacterized protein</fullName>
    </submittedName>
</protein>
<dbReference type="Proteomes" id="UP001157502">
    <property type="component" value="Chromosome 25"/>
</dbReference>
<reference evidence="1" key="1">
    <citation type="submission" date="2021-05" db="EMBL/GenBank/DDBJ databases">
        <authorList>
            <person name="Pan Q."/>
            <person name="Jouanno E."/>
            <person name="Zahm M."/>
            <person name="Klopp C."/>
            <person name="Cabau C."/>
            <person name="Louis A."/>
            <person name="Berthelot C."/>
            <person name="Parey E."/>
            <person name="Roest Crollius H."/>
            <person name="Montfort J."/>
            <person name="Robinson-Rechavi M."/>
            <person name="Bouchez O."/>
            <person name="Lampietro C."/>
            <person name="Lopez Roques C."/>
            <person name="Donnadieu C."/>
            <person name="Postlethwait J."/>
            <person name="Bobe J."/>
            <person name="Dillon D."/>
            <person name="Chandos A."/>
            <person name="von Hippel F."/>
            <person name="Guiguen Y."/>
        </authorList>
    </citation>
    <scope>NUCLEOTIDE SEQUENCE</scope>
    <source>
        <strain evidence="1">YG-Jan2019</strain>
    </source>
</reference>
<comment type="caution">
    <text evidence="1">The sequence shown here is derived from an EMBL/GenBank/DDBJ whole genome shotgun (WGS) entry which is preliminary data.</text>
</comment>